<evidence type="ECO:0008006" key="3">
    <source>
        <dbReference type="Google" id="ProtNLM"/>
    </source>
</evidence>
<evidence type="ECO:0000313" key="2">
    <source>
        <dbReference type="Proteomes" id="UP000199448"/>
    </source>
</evidence>
<proteinExistence type="predicted"/>
<dbReference type="Gene3D" id="3.10.450.50">
    <property type="match status" value="1"/>
</dbReference>
<dbReference type="InterPro" id="IPR032710">
    <property type="entry name" value="NTF2-like_dom_sf"/>
</dbReference>
<name>A0A1H5NQ38_9FLAO</name>
<dbReference type="SUPFAM" id="SSF54427">
    <property type="entry name" value="NTF2-like"/>
    <property type="match status" value="1"/>
</dbReference>
<reference evidence="1 2" key="1">
    <citation type="submission" date="2016-10" db="EMBL/GenBank/DDBJ databases">
        <authorList>
            <person name="de Groot N.N."/>
        </authorList>
    </citation>
    <scope>NUCLEOTIDE SEQUENCE [LARGE SCALE GENOMIC DNA]</scope>
    <source>
        <strain evidence="1 2">DSM 23553</strain>
    </source>
</reference>
<dbReference type="EMBL" id="FNUG01000005">
    <property type="protein sequence ID" value="SEF03686.1"/>
    <property type="molecule type" value="Genomic_DNA"/>
</dbReference>
<organism evidence="1 2">
    <name type="scientific">Salinimicrobium catena</name>
    <dbReference type="NCBI Taxonomy" id="390640"/>
    <lineage>
        <taxon>Bacteria</taxon>
        <taxon>Pseudomonadati</taxon>
        <taxon>Bacteroidota</taxon>
        <taxon>Flavobacteriia</taxon>
        <taxon>Flavobacteriales</taxon>
        <taxon>Flavobacteriaceae</taxon>
        <taxon>Salinimicrobium</taxon>
    </lineage>
</organism>
<gene>
    <name evidence="1" type="ORF">SAMN04488034_10569</name>
</gene>
<dbReference type="OrthoDB" id="837671at2"/>
<evidence type="ECO:0000313" key="1">
    <source>
        <dbReference type="EMBL" id="SEF03686.1"/>
    </source>
</evidence>
<dbReference type="RefSeq" id="WP_093113593.1">
    <property type="nucleotide sequence ID" value="NZ_FNGG01000005.1"/>
</dbReference>
<dbReference type="AlphaFoldDB" id="A0A1H5NQ38"/>
<protein>
    <recommendedName>
        <fullName evidence="3">Nuclear transport factor 2 family protein</fullName>
    </recommendedName>
</protein>
<sequence length="196" mass="22768">MKNPISHKVMITLFTALLFLAVQTNIYAQVPEKAMLEYPEADKNMNTVKKAMEAYETGNWELLRNSVTEDVRFYNLGSFDSLNLDQTIEYWKKGRETATPTLAENQIWLPVSVKEGPRQGQWVLHWGSNTLSYPNGESISFPYHIATRMEGDKISRIYFYYDNNRIIRAMGYAIDPPLKEEDDEGLEDFKPNEKRN</sequence>
<accession>A0A1H5NQ38</accession>
<keyword evidence="2" id="KW-1185">Reference proteome</keyword>
<dbReference type="STRING" id="390640.SAMN04488034_10569"/>
<dbReference type="Proteomes" id="UP000199448">
    <property type="component" value="Unassembled WGS sequence"/>
</dbReference>